<dbReference type="Gene3D" id="2.60.120.200">
    <property type="match status" value="1"/>
</dbReference>
<reference evidence="3" key="1">
    <citation type="submission" date="2020-05" db="EMBL/GenBank/DDBJ databases">
        <title>Phylogenomic resolution of chytrid fungi.</title>
        <authorList>
            <person name="Stajich J.E."/>
            <person name="Amses K."/>
            <person name="Simmons R."/>
            <person name="Seto K."/>
            <person name="Myers J."/>
            <person name="Bonds A."/>
            <person name="Quandt C.A."/>
            <person name="Barry K."/>
            <person name="Liu P."/>
            <person name="Grigoriev I."/>
            <person name="Longcore J.E."/>
            <person name="James T.Y."/>
        </authorList>
    </citation>
    <scope>NUCLEOTIDE SEQUENCE</scope>
    <source>
        <strain evidence="3">JEL0476</strain>
    </source>
</reference>
<name>A0AAD5TUQ5_9FUNG</name>
<accession>A0AAD5TUQ5</accession>
<feature type="signal peptide" evidence="1">
    <location>
        <begin position="1"/>
        <end position="18"/>
    </location>
</feature>
<feature type="domain" description="Alginate lyase 2" evidence="2">
    <location>
        <begin position="291"/>
        <end position="517"/>
    </location>
</feature>
<dbReference type="InterPro" id="IPR014895">
    <property type="entry name" value="Alginate_lyase_2"/>
</dbReference>
<feature type="chain" id="PRO_5042104721" description="Alginate lyase 2 domain-containing protein" evidence="1">
    <location>
        <begin position="19"/>
        <end position="518"/>
    </location>
</feature>
<protein>
    <recommendedName>
        <fullName evidence="2">Alginate lyase 2 domain-containing protein</fullName>
    </recommendedName>
</protein>
<dbReference type="InterPro" id="IPR013320">
    <property type="entry name" value="ConA-like_dom_sf"/>
</dbReference>
<evidence type="ECO:0000313" key="3">
    <source>
        <dbReference type="EMBL" id="KAJ3206769.1"/>
    </source>
</evidence>
<evidence type="ECO:0000256" key="1">
    <source>
        <dbReference type="SAM" id="SignalP"/>
    </source>
</evidence>
<comment type="caution">
    <text evidence="3">The sequence shown here is derived from an EMBL/GenBank/DDBJ whole genome shotgun (WGS) entry which is preliminary data.</text>
</comment>
<dbReference type="SUPFAM" id="SSF49899">
    <property type="entry name" value="Concanavalin A-like lectins/glucanases"/>
    <property type="match status" value="1"/>
</dbReference>
<keyword evidence="4" id="KW-1185">Reference proteome</keyword>
<sequence length="518" mass="57670">MLLKSFLVFATVINFISSSAIIRRDDECDGFAVPGSKLKCKFTTPSSEKGNYLRIYKNGDVDATADRSVRCPSENGEVSLTTTESDSGLWTVDLVNMDTWTVPATQTVELTKTPLIGKLQTLQVINVALGFGLKCDASVESGYNINYATAVRNVRCPLDGTAVSLVTEKTDNGTWTIDMVNIDTWTVPVNTIVSVTPRRWKLQCTSSGNGYEINCSYETRGAPNNNYIRIHQNHEFEKTEDRNVRCVEISGVVKINVGGLTGGTWIVEMVNLGSGVAVFGTTYTIPVTTSVDLKGWNLHLPVATSVGKITVIEEGVLYSKNFSYPPYFQVDTTYTLRTPVWFDGAASSSVSNVTGTELTEIRRWTPQIRRFLSFTGSINHTSEKGVVVAQIVGKYNGKDTPVIYVTLQPNAFNSLKWDLLAFVDEYDENNVKFNTITYILKRNYVFGATFQLKLNMVVGKLEIFYNGVLQNKDYNFQFEAYVYDKLHFRVGVQNLREASLDANVNKQVSEVTIYSLSL</sequence>
<gene>
    <name evidence="3" type="ORF">HK099_000464</name>
</gene>
<dbReference type="Pfam" id="PF08787">
    <property type="entry name" value="Alginate_lyase2"/>
    <property type="match status" value="1"/>
</dbReference>
<proteinExistence type="predicted"/>
<dbReference type="EMBL" id="JADGJW010001100">
    <property type="protein sequence ID" value="KAJ3206769.1"/>
    <property type="molecule type" value="Genomic_DNA"/>
</dbReference>
<keyword evidence="1" id="KW-0732">Signal</keyword>
<dbReference type="AlphaFoldDB" id="A0AAD5TUQ5"/>
<organism evidence="3 4">
    <name type="scientific">Clydaea vesicula</name>
    <dbReference type="NCBI Taxonomy" id="447962"/>
    <lineage>
        <taxon>Eukaryota</taxon>
        <taxon>Fungi</taxon>
        <taxon>Fungi incertae sedis</taxon>
        <taxon>Chytridiomycota</taxon>
        <taxon>Chytridiomycota incertae sedis</taxon>
        <taxon>Chytridiomycetes</taxon>
        <taxon>Lobulomycetales</taxon>
        <taxon>Lobulomycetaceae</taxon>
        <taxon>Clydaea</taxon>
    </lineage>
</organism>
<dbReference type="Proteomes" id="UP001211065">
    <property type="component" value="Unassembled WGS sequence"/>
</dbReference>
<evidence type="ECO:0000313" key="4">
    <source>
        <dbReference type="Proteomes" id="UP001211065"/>
    </source>
</evidence>
<evidence type="ECO:0000259" key="2">
    <source>
        <dbReference type="Pfam" id="PF08787"/>
    </source>
</evidence>